<organism evidence="1">
    <name type="scientific">bioreactor metagenome</name>
    <dbReference type="NCBI Taxonomy" id="1076179"/>
    <lineage>
        <taxon>unclassified sequences</taxon>
        <taxon>metagenomes</taxon>
        <taxon>ecological metagenomes</taxon>
    </lineage>
</organism>
<sequence>MHVRLPYKFSINTNPSSLYYLLYFLARTQAQIAKYLIQPLAILFRHNILTPHLYPANASQVDTHFSNYTLHPCPSQAENRLLLPNAIL</sequence>
<protein>
    <submittedName>
        <fullName evidence="1">Uncharacterized protein</fullName>
    </submittedName>
</protein>
<proteinExistence type="predicted"/>
<evidence type="ECO:0000313" key="1">
    <source>
        <dbReference type="EMBL" id="MPN04061.1"/>
    </source>
</evidence>
<dbReference type="AlphaFoldDB" id="A0A645EPV9"/>
<name>A0A645EPV9_9ZZZZ</name>
<dbReference type="EMBL" id="VSSQ01049990">
    <property type="protein sequence ID" value="MPN04061.1"/>
    <property type="molecule type" value="Genomic_DNA"/>
</dbReference>
<gene>
    <name evidence="1" type="ORF">SDC9_151297</name>
</gene>
<reference evidence="1" key="1">
    <citation type="submission" date="2019-08" db="EMBL/GenBank/DDBJ databases">
        <authorList>
            <person name="Kucharzyk K."/>
            <person name="Murdoch R.W."/>
            <person name="Higgins S."/>
            <person name="Loffler F."/>
        </authorList>
    </citation>
    <scope>NUCLEOTIDE SEQUENCE</scope>
</reference>
<accession>A0A645EPV9</accession>
<comment type="caution">
    <text evidence="1">The sequence shown here is derived from an EMBL/GenBank/DDBJ whole genome shotgun (WGS) entry which is preliminary data.</text>
</comment>